<dbReference type="RefSeq" id="XP_033592398.1">
    <property type="nucleotide sequence ID" value="XM_033735970.1"/>
</dbReference>
<proteinExistence type="inferred from homology"/>
<evidence type="ECO:0000313" key="5">
    <source>
        <dbReference type="EMBL" id="KAF2485829.1"/>
    </source>
</evidence>
<dbReference type="OrthoDB" id="1898221at2759"/>
<dbReference type="EMBL" id="MU001633">
    <property type="protein sequence ID" value="KAF2485829.1"/>
    <property type="molecule type" value="Genomic_DNA"/>
</dbReference>
<dbReference type="InterPro" id="IPR045851">
    <property type="entry name" value="AMP-bd_C_sf"/>
</dbReference>
<sequence length="567" mass="62592">MRTYKSHHEDIDIPDLDILTLLFESEWCAAKEETVIHAEAANPSNSITKSQARETVKRIAHVLRNKFEIGKGNGAGKDVVLSVVSGSPFIPVLFYSIVAAAGVYSGASGAFTVTELARQMQDANAKLLLCSPEYEDLTVTAAKKSNIPLSRILIIDAKTPGDWKLLPVTGDRTRNVLDLQHGPQLEWKRITTQHELEQTTTCLMYSSGTTGLPKGVLISHRNLVACNVCGMHITKSFLAQREREGRPFEFRTIAHLPMAHIGGISWSSLNPFYLGGTAYWVDKYDFESFIEYHRRYKLTTQWTVPPIWLAIAKSAAVTDHFDTLQIACTGAAPMGPELTKEATRKLGTGKIPIIAQLWGATETTGSISGVDWGYNDETCSSGAPFPNLRLRFVDDNDQDVEPGQPGEILVAGPFVCQGYHNRPEANASSFLDDFYRTGDIGIWRDGLIYVVDRKKELIKYKGLQVAPAELEALLTSHPKIVDAAVIGVQDESRATEVPRAFIVVKPGVSVEAAEVVEFVAANLANHKRLRGGVEFLQEIPKSASGKILRKELRQRVLEEEKRRGAKL</sequence>
<dbReference type="Gene3D" id="3.30.300.30">
    <property type="match status" value="1"/>
</dbReference>
<dbReference type="AlphaFoldDB" id="A0A6A6Q1G9"/>
<reference evidence="5" key="1">
    <citation type="journal article" date="2020" name="Stud. Mycol.">
        <title>101 Dothideomycetes genomes: a test case for predicting lifestyles and emergence of pathogens.</title>
        <authorList>
            <person name="Haridas S."/>
            <person name="Albert R."/>
            <person name="Binder M."/>
            <person name="Bloem J."/>
            <person name="Labutti K."/>
            <person name="Salamov A."/>
            <person name="Andreopoulos B."/>
            <person name="Baker S."/>
            <person name="Barry K."/>
            <person name="Bills G."/>
            <person name="Bluhm B."/>
            <person name="Cannon C."/>
            <person name="Castanera R."/>
            <person name="Culley D."/>
            <person name="Daum C."/>
            <person name="Ezra D."/>
            <person name="Gonzalez J."/>
            <person name="Henrissat B."/>
            <person name="Kuo A."/>
            <person name="Liang C."/>
            <person name="Lipzen A."/>
            <person name="Lutzoni F."/>
            <person name="Magnuson J."/>
            <person name="Mondo S."/>
            <person name="Nolan M."/>
            <person name="Ohm R."/>
            <person name="Pangilinan J."/>
            <person name="Park H.-J."/>
            <person name="Ramirez L."/>
            <person name="Alfaro M."/>
            <person name="Sun H."/>
            <person name="Tritt A."/>
            <person name="Yoshinaga Y."/>
            <person name="Zwiers L.-H."/>
            <person name="Turgeon B."/>
            <person name="Goodwin S."/>
            <person name="Spatafora J."/>
            <person name="Crous P."/>
            <person name="Grigoriev I."/>
        </authorList>
    </citation>
    <scope>NUCLEOTIDE SEQUENCE</scope>
    <source>
        <strain evidence="5">CBS 113389</strain>
    </source>
</reference>
<accession>A0A6A6Q1G9</accession>
<dbReference type="PANTHER" id="PTHR24096:SF149">
    <property type="entry name" value="AMP-BINDING DOMAIN-CONTAINING PROTEIN-RELATED"/>
    <property type="match status" value="1"/>
</dbReference>
<dbReference type="GO" id="GO:0016405">
    <property type="term" value="F:CoA-ligase activity"/>
    <property type="evidence" value="ECO:0007669"/>
    <property type="project" value="TreeGrafter"/>
</dbReference>
<evidence type="ECO:0000256" key="1">
    <source>
        <dbReference type="ARBA" id="ARBA00006432"/>
    </source>
</evidence>
<dbReference type="Pfam" id="PF00501">
    <property type="entry name" value="AMP-binding"/>
    <property type="match status" value="1"/>
</dbReference>
<evidence type="ECO:0000256" key="2">
    <source>
        <dbReference type="ARBA" id="ARBA00022598"/>
    </source>
</evidence>
<dbReference type="InterPro" id="IPR042099">
    <property type="entry name" value="ANL_N_sf"/>
</dbReference>
<dbReference type="Proteomes" id="UP000799767">
    <property type="component" value="Unassembled WGS sequence"/>
</dbReference>
<dbReference type="FunFam" id="3.30.300.30:FF:000007">
    <property type="entry name" value="4-coumarate--CoA ligase 2"/>
    <property type="match status" value="1"/>
</dbReference>
<protein>
    <submittedName>
        <fullName evidence="5">4-coumarate-CoA ligase</fullName>
    </submittedName>
</protein>
<dbReference type="Pfam" id="PF13193">
    <property type="entry name" value="AMP-binding_C"/>
    <property type="match status" value="1"/>
</dbReference>
<name>A0A6A6Q1G9_9PEZI</name>
<feature type="domain" description="AMP-dependent synthetase/ligase" evidence="3">
    <location>
        <begin position="38"/>
        <end position="420"/>
    </location>
</feature>
<dbReference type="InterPro" id="IPR000873">
    <property type="entry name" value="AMP-dep_synth/lig_dom"/>
</dbReference>
<dbReference type="Gene3D" id="3.40.50.12780">
    <property type="entry name" value="N-terminal domain of ligase-like"/>
    <property type="match status" value="1"/>
</dbReference>
<organism evidence="5 6">
    <name type="scientific">Neohortaea acidophila</name>
    <dbReference type="NCBI Taxonomy" id="245834"/>
    <lineage>
        <taxon>Eukaryota</taxon>
        <taxon>Fungi</taxon>
        <taxon>Dikarya</taxon>
        <taxon>Ascomycota</taxon>
        <taxon>Pezizomycotina</taxon>
        <taxon>Dothideomycetes</taxon>
        <taxon>Dothideomycetidae</taxon>
        <taxon>Mycosphaerellales</taxon>
        <taxon>Teratosphaeriaceae</taxon>
        <taxon>Neohortaea</taxon>
    </lineage>
</organism>
<dbReference type="GO" id="GO:0019748">
    <property type="term" value="P:secondary metabolic process"/>
    <property type="evidence" value="ECO:0007669"/>
    <property type="project" value="TreeGrafter"/>
</dbReference>
<keyword evidence="6" id="KW-1185">Reference proteome</keyword>
<gene>
    <name evidence="5" type="ORF">BDY17DRAFT_315996</name>
</gene>
<dbReference type="GeneID" id="54476972"/>
<keyword evidence="2 5" id="KW-0436">Ligase</keyword>
<dbReference type="PANTHER" id="PTHR24096">
    <property type="entry name" value="LONG-CHAIN-FATTY-ACID--COA LIGASE"/>
    <property type="match status" value="1"/>
</dbReference>
<dbReference type="PROSITE" id="PS00455">
    <property type="entry name" value="AMP_BINDING"/>
    <property type="match status" value="1"/>
</dbReference>
<evidence type="ECO:0000259" key="3">
    <source>
        <dbReference type="Pfam" id="PF00501"/>
    </source>
</evidence>
<dbReference type="InterPro" id="IPR025110">
    <property type="entry name" value="AMP-bd_C"/>
</dbReference>
<dbReference type="InterPro" id="IPR020845">
    <property type="entry name" value="AMP-binding_CS"/>
</dbReference>
<feature type="domain" description="AMP-binding enzyme C-terminal" evidence="4">
    <location>
        <begin position="469"/>
        <end position="546"/>
    </location>
</feature>
<evidence type="ECO:0000313" key="6">
    <source>
        <dbReference type="Proteomes" id="UP000799767"/>
    </source>
</evidence>
<evidence type="ECO:0000259" key="4">
    <source>
        <dbReference type="Pfam" id="PF13193"/>
    </source>
</evidence>
<dbReference type="SUPFAM" id="SSF56801">
    <property type="entry name" value="Acetyl-CoA synthetase-like"/>
    <property type="match status" value="1"/>
</dbReference>
<comment type="similarity">
    <text evidence="1">Belongs to the ATP-dependent AMP-binding enzyme family.</text>
</comment>